<dbReference type="PANTHER" id="PTHR11918:SF45">
    <property type="entry name" value="THREONYLCARBAMOYLADENOSINE TRNA METHYLTHIOTRANSFERASE"/>
    <property type="match status" value="1"/>
</dbReference>
<evidence type="ECO:0000256" key="12">
    <source>
        <dbReference type="ARBA" id="ARBA00031213"/>
    </source>
</evidence>
<dbReference type="Pfam" id="PF04055">
    <property type="entry name" value="Radical_SAM"/>
    <property type="match status" value="1"/>
</dbReference>
<dbReference type="SFLD" id="SFLDS00029">
    <property type="entry name" value="Radical_SAM"/>
    <property type="match status" value="1"/>
</dbReference>
<evidence type="ECO:0000256" key="9">
    <source>
        <dbReference type="ARBA" id="ARBA00022723"/>
    </source>
</evidence>
<evidence type="ECO:0000256" key="10">
    <source>
        <dbReference type="ARBA" id="ARBA00023004"/>
    </source>
</evidence>
<feature type="domain" description="MTTase N-terminal" evidence="16">
    <location>
        <begin position="2"/>
        <end position="114"/>
    </location>
</feature>
<dbReference type="InterPro" id="IPR005839">
    <property type="entry name" value="Methylthiotransferase"/>
</dbReference>
<evidence type="ECO:0000259" key="17">
    <source>
        <dbReference type="PROSITE" id="PS51918"/>
    </source>
</evidence>
<sequence length="444" mass="49061">MPQVAFTTLGCKVNQFETEVMEGLFKVRGYKVVDFDQHADIYVINTCSVTNLGEKKSRQLIRRAGRQNPAAIIAVAGCYSQVSPDKVSQIPGVDVIVGTQDRTRIVELVEEAANNNRTCQVNVVGDIMQAKEFEDIPLFSMPGRTRAFLKIQEGCTNFCTYCIIPYARGPLRSRSLASIAAETEKLVAAGFNEIVLTGIHLGAFGRDLVHNNGAEITLVEAVETVLSAGVKGLMRLRLGSLESIELSDRLISLMQTDNRLCPHLHLPLQSGDDQILTAMNRQYTTAQYRELISNIKAQVPGIAITTDIIAGFPGETDELFENTLNFVATIGFAKIHVFPYSRRTGTPAAEFSEQVPAADKKIRVQRLQRLADKQSSEFYQSFLGQKLDVLFDTVEEQGIISGLTGNYARIYAAGNQESIGRIAAVKLEQFYQDGLWGEITEYFS</sequence>
<dbReference type="InterPro" id="IPR007197">
    <property type="entry name" value="rSAM"/>
</dbReference>
<keyword evidence="5" id="KW-0963">Cytoplasm</keyword>
<keyword evidence="8" id="KW-0819">tRNA processing</keyword>
<dbReference type="InterPro" id="IPR034557">
    <property type="entry name" value="ThrcA_tRNA_MEthiotransferase"/>
</dbReference>
<proteinExistence type="inferred from homology"/>
<evidence type="ECO:0000313" key="19">
    <source>
        <dbReference type="Proteomes" id="UP000049855"/>
    </source>
</evidence>
<dbReference type="Proteomes" id="UP000049855">
    <property type="component" value="Unassembled WGS sequence"/>
</dbReference>
<dbReference type="FunFam" id="3.40.50.12160:FF:000004">
    <property type="entry name" value="Threonylcarbamoyladenosine tRNA methylthiotransferase MtaB"/>
    <property type="match status" value="1"/>
</dbReference>
<evidence type="ECO:0000256" key="8">
    <source>
        <dbReference type="ARBA" id="ARBA00022694"/>
    </source>
</evidence>
<dbReference type="PANTHER" id="PTHR11918">
    <property type="entry name" value="RADICAL SAM PROTEINS"/>
    <property type="match status" value="1"/>
</dbReference>
<dbReference type="InterPro" id="IPR023404">
    <property type="entry name" value="rSAM_horseshoe"/>
</dbReference>
<dbReference type="Gene3D" id="3.40.50.12160">
    <property type="entry name" value="Methylthiotransferase, N-terminal domain"/>
    <property type="match status" value="1"/>
</dbReference>
<evidence type="ECO:0000256" key="14">
    <source>
        <dbReference type="ARBA" id="ARBA00061574"/>
    </source>
</evidence>
<comment type="similarity">
    <text evidence="14">Belongs to the methylthiotransferase family. MtaB subfamily.</text>
</comment>
<dbReference type="Gene3D" id="3.80.30.20">
    <property type="entry name" value="tm_1862 like domain"/>
    <property type="match status" value="1"/>
</dbReference>
<dbReference type="SFLD" id="SFLDG01082">
    <property type="entry name" value="B12-binding_domain_containing"/>
    <property type="match status" value="1"/>
</dbReference>
<keyword evidence="6 18" id="KW-0808">Transferase</keyword>
<dbReference type="SFLD" id="SFLDG01061">
    <property type="entry name" value="methylthiotransferase"/>
    <property type="match status" value="1"/>
</dbReference>
<protein>
    <recommendedName>
        <fullName evidence="15">Threonylcarbamoyladenosine tRNA methylthiotransferase MtaB</fullName>
        <ecNumber evidence="3">2.8.4.5</ecNumber>
    </recommendedName>
    <alternativeName>
        <fullName evidence="12">tRNA-t(6)A37 methylthiotransferase</fullName>
    </alternativeName>
</protein>
<dbReference type="AlphaFoldDB" id="A0A0U1KXD9"/>
<organism evidence="18 19">
    <name type="scientific">Sporomusa ovata</name>
    <dbReference type="NCBI Taxonomy" id="2378"/>
    <lineage>
        <taxon>Bacteria</taxon>
        <taxon>Bacillati</taxon>
        <taxon>Bacillota</taxon>
        <taxon>Negativicutes</taxon>
        <taxon>Selenomonadales</taxon>
        <taxon>Sporomusaceae</taxon>
        <taxon>Sporomusa</taxon>
    </lineage>
</organism>
<reference evidence="19" key="1">
    <citation type="submission" date="2015-03" db="EMBL/GenBank/DDBJ databases">
        <authorList>
            <person name="Nijsse Bart"/>
        </authorList>
    </citation>
    <scope>NUCLEOTIDE SEQUENCE [LARGE SCALE GENOMIC DNA]</scope>
</reference>
<dbReference type="PROSITE" id="PS01278">
    <property type="entry name" value="MTTASE_RADICAL"/>
    <property type="match status" value="1"/>
</dbReference>
<dbReference type="Pfam" id="PF00919">
    <property type="entry name" value="UPF0004"/>
    <property type="match status" value="1"/>
</dbReference>
<evidence type="ECO:0000256" key="3">
    <source>
        <dbReference type="ARBA" id="ARBA00013273"/>
    </source>
</evidence>
<keyword evidence="11" id="KW-0411">Iron-sulfur</keyword>
<evidence type="ECO:0000256" key="13">
    <source>
        <dbReference type="ARBA" id="ARBA00051661"/>
    </source>
</evidence>
<dbReference type="NCBIfam" id="TIGR01579">
    <property type="entry name" value="MiaB-like-C"/>
    <property type="match status" value="1"/>
</dbReference>
<dbReference type="InterPro" id="IPR006467">
    <property type="entry name" value="MiaB-like_bact"/>
</dbReference>
<keyword evidence="9" id="KW-0479">Metal-binding</keyword>
<keyword evidence="10" id="KW-0408">Iron</keyword>
<dbReference type="SFLD" id="SFLDF00295">
    <property type="entry name" value="threonylcarbamoyladenosine_tRN"/>
    <property type="match status" value="1"/>
</dbReference>
<dbReference type="RefSeq" id="WP_021167729.1">
    <property type="nucleotide sequence ID" value="NZ_CTRP01000008.1"/>
</dbReference>
<evidence type="ECO:0000259" key="16">
    <source>
        <dbReference type="PROSITE" id="PS51449"/>
    </source>
</evidence>
<dbReference type="InterPro" id="IPR038135">
    <property type="entry name" value="Methylthiotransferase_N_sf"/>
</dbReference>
<keyword evidence="19" id="KW-1185">Reference proteome</keyword>
<evidence type="ECO:0000256" key="15">
    <source>
        <dbReference type="ARBA" id="ARBA00069898"/>
    </source>
</evidence>
<evidence type="ECO:0000256" key="2">
    <source>
        <dbReference type="ARBA" id="ARBA00002399"/>
    </source>
</evidence>
<comment type="catalytic activity">
    <reaction evidence="13">
        <text>N(6)-L-threonylcarbamoyladenosine(37) in tRNA + (sulfur carrier)-SH + AH2 + 2 S-adenosyl-L-methionine = 2-methylsulfanyl-N(6)-L-threonylcarbamoyladenosine(37) in tRNA + (sulfur carrier)-H + 5'-deoxyadenosine + L-methionine + A + S-adenosyl-L-homocysteine + 2 H(+)</text>
        <dbReference type="Rhea" id="RHEA:37075"/>
        <dbReference type="Rhea" id="RHEA-COMP:10163"/>
        <dbReference type="Rhea" id="RHEA-COMP:11092"/>
        <dbReference type="Rhea" id="RHEA-COMP:14737"/>
        <dbReference type="Rhea" id="RHEA-COMP:14739"/>
        <dbReference type="ChEBI" id="CHEBI:13193"/>
        <dbReference type="ChEBI" id="CHEBI:15378"/>
        <dbReference type="ChEBI" id="CHEBI:17319"/>
        <dbReference type="ChEBI" id="CHEBI:17499"/>
        <dbReference type="ChEBI" id="CHEBI:29917"/>
        <dbReference type="ChEBI" id="CHEBI:57844"/>
        <dbReference type="ChEBI" id="CHEBI:57856"/>
        <dbReference type="ChEBI" id="CHEBI:59789"/>
        <dbReference type="ChEBI" id="CHEBI:64428"/>
        <dbReference type="ChEBI" id="CHEBI:74418"/>
        <dbReference type="ChEBI" id="CHEBI:74420"/>
        <dbReference type="EC" id="2.8.4.5"/>
    </reaction>
</comment>
<dbReference type="InterPro" id="IPR058240">
    <property type="entry name" value="rSAM_sf"/>
</dbReference>
<dbReference type="InterPro" id="IPR013848">
    <property type="entry name" value="Methylthiotransferase_N"/>
</dbReference>
<comment type="function">
    <text evidence="2">Catalyzes the methylthiolation of N6-threonylcarbamoyladenosine (t(6)A), leading to the formation of 2-methylthio-N6-threonylcarbamoyladenosine (ms(2)t(6)A) at position 37 in tRNAs that read codons beginning with adenine.</text>
</comment>
<dbReference type="GO" id="GO:0051539">
    <property type="term" value="F:4 iron, 4 sulfur cluster binding"/>
    <property type="evidence" value="ECO:0007669"/>
    <property type="project" value="UniProtKB-KW"/>
</dbReference>
<dbReference type="GO" id="GO:0046872">
    <property type="term" value="F:metal ion binding"/>
    <property type="evidence" value="ECO:0007669"/>
    <property type="project" value="UniProtKB-KW"/>
</dbReference>
<feature type="domain" description="Radical SAM core" evidence="17">
    <location>
        <begin position="141"/>
        <end position="377"/>
    </location>
</feature>
<evidence type="ECO:0000256" key="4">
    <source>
        <dbReference type="ARBA" id="ARBA00022485"/>
    </source>
</evidence>
<dbReference type="EMBL" id="CTRP01000008">
    <property type="protein sequence ID" value="CQR72098.1"/>
    <property type="molecule type" value="Genomic_DNA"/>
</dbReference>
<dbReference type="SUPFAM" id="SSF102114">
    <property type="entry name" value="Radical SAM enzymes"/>
    <property type="match status" value="1"/>
</dbReference>
<keyword evidence="4" id="KW-0004">4Fe-4S</keyword>
<accession>A0A0U1KXD9</accession>
<dbReference type="PROSITE" id="PS51449">
    <property type="entry name" value="MTTASE_N"/>
    <property type="match status" value="1"/>
</dbReference>
<comment type="cofactor">
    <cofactor evidence="1">
        <name>[4Fe-4S] cluster</name>
        <dbReference type="ChEBI" id="CHEBI:49883"/>
    </cofactor>
</comment>
<gene>
    <name evidence="18" type="ORF">SpAn4DRAFT_4787</name>
</gene>
<dbReference type="NCBIfam" id="TIGR00089">
    <property type="entry name" value="MiaB/RimO family radical SAM methylthiotransferase"/>
    <property type="match status" value="1"/>
</dbReference>
<dbReference type="FunFam" id="3.80.30.20:FF:000001">
    <property type="entry name" value="tRNA-2-methylthio-N(6)-dimethylallyladenosine synthase 2"/>
    <property type="match status" value="1"/>
</dbReference>
<dbReference type="SMART" id="SM00729">
    <property type="entry name" value="Elp3"/>
    <property type="match status" value="1"/>
</dbReference>
<dbReference type="EC" id="2.8.4.5" evidence="3"/>
<evidence type="ECO:0000256" key="6">
    <source>
        <dbReference type="ARBA" id="ARBA00022679"/>
    </source>
</evidence>
<evidence type="ECO:0000256" key="7">
    <source>
        <dbReference type="ARBA" id="ARBA00022691"/>
    </source>
</evidence>
<dbReference type="GO" id="GO:0035598">
    <property type="term" value="F:tRNA (N(6)-L-threonylcarbamoyladenosine(37)-C(2))-methylthiotransferase activity"/>
    <property type="evidence" value="ECO:0007669"/>
    <property type="project" value="UniProtKB-EC"/>
</dbReference>
<dbReference type="InterPro" id="IPR020612">
    <property type="entry name" value="Methylthiotransferase_CS"/>
</dbReference>
<evidence type="ECO:0000313" key="18">
    <source>
        <dbReference type="EMBL" id="CQR72098.1"/>
    </source>
</evidence>
<evidence type="ECO:0000256" key="5">
    <source>
        <dbReference type="ARBA" id="ARBA00022490"/>
    </source>
</evidence>
<evidence type="ECO:0000256" key="1">
    <source>
        <dbReference type="ARBA" id="ARBA00001966"/>
    </source>
</evidence>
<keyword evidence="7" id="KW-0949">S-adenosyl-L-methionine</keyword>
<name>A0A0U1KXD9_9FIRM</name>
<evidence type="ECO:0000256" key="11">
    <source>
        <dbReference type="ARBA" id="ARBA00023014"/>
    </source>
</evidence>
<dbReference type="PROSITE" id="PS51918">
    <property type="entry name" value="RADICAL_SAM"/>
    <property type="match status" value="1"/>
</dbReference>
<dbReference type="InterPro" id="IPR006638">
    <property type="entry name" value="Elp3/MiaA/NifB-like_rSAM"/>
</dbReference>